<dbReference type="GO" id="GO:0005737">
    <property type="term" value="C:cytoplasm"/>
    <property type="evidence" value="ECO:0007669"/>
    <property type="project" value="UniProtKB-SubCell"/>
</dbReference>
<evidence type="ECO:0000256" key="3">
    <source>
        <dbReference type="ARBA" id="ARBA00022857"/>
    </source>
</evidence>
<dbReference type="GO" id="GO:0006741">
    <property type="term" value="P:NADP+ biosynthetic process"/>
    <property type="evidence" value="ECO:0007669"/>
    <property type="project" value="UniProtKB-UniRule"/>
</dbReference>
<feature type="compositionally biased region" description="Low complexity" evidence="7">
    <location>
        <begin position="294"/>
        <end position="304"/>
    </location>
</feature>
<comment type="caution">
    <text evidence="6">Lacks conserved residue(s) required for the propagation of feature annotation.</text>
</comment>
<dbReference type="Pfam" id="PF20143">
    <property type="entry name" value="NAD_kinase_C"/>
    <property type="match status" value="1"/>
</dbReference>
<dbReference type="eggNOG" id="COG0061">
    <property type="taxonomic scope" value="Bacteria"/>
</dbReference>
<keyword evidence="1 6" id="KW-0808">Transferase</keyword>
<dbReference type="Gene3D" id="3.40.50.10330">
    <property type="entry name" value="Probable inorganic polyphosphate/atp-NAD kinase, domain 1"/>
    <property type="match status" value="1"/>
</dbReference>
<dbReference type="GO" id="GO:0051287">
    <property type="term" value="F:NAD binding"/>
    <property type="evidence" value="ECO:0007669"/>
    <property type="project" value="UniProtKB-ARBA"/>
</dbReference>
<protein>
    <recommendedName>
        <fullName evidence="6">NAD kinase</fullName>
        <ecNumber evidence="6">2.7.1.23</ecNumber>
    </recommendedName>
    <alternativeName>
        <fullName evidence="6">ATP-dependent NAD kinase</fullName>
    </alternativeName>
</protein>
<organism evidence="8 9">
    <name type="scientific">Pseudofrankia inefficax (strain DSM 45817 / CECT 9037 / DDB 130130 / EuI1c)</name>
    <name type="common">Frankia inefficax</name>
    <dbReference type="NCBI Taxonomy" id="298654"/>
    <lineage>
        <taxon>Bacteria</taxon>
        <taxon>Bacillati</taxon>
        <taxon>Actinomycetota</taxon>
        <taxon>Actinomycetes</taxon>
        <taxon>Frankiales</taxon>
        <taxon>Frankiaceae</taxon>
        <taxon>Pseudofrankia</taxon>
    </lineage>
</organism>
<evidence type="ECO:0000256" key="7">
    <source>
        <dbReference type="SAM" id="MobiDB-lite"/>
    </source>
</evidence>
<comment type="cofactor">
    <cofactor evidence="6">
        <name>a divalent metal cation</name>
        <dbReference type="ChEBI" id="CHEBI:60240"/>
    </cofactor>
</comment>
<dbReference type="PANTHER" id="PTHR20275:SF0">
    <property type="entry name" value="NAD KINASE"/>
    <property type="match status" value="1"/>
</dbReference>
<feature type="binding site" evidence="6">
    <location>
        <begin position="190"/>
        <end position="195"/>
    </location>
    <ligand>
        <name>NAD(+)</name>
        <dbReference type="ChEBI" id="CHEBI:57540"/>
    </ligand>
</feature>
<dbReference type="KEGG" id="fri:FraEuI1c_2608"/>
<dbReference type="SUPFAM" id="SSF111331">
    <property type="entry name" value="NAD kinase/diacylglycerol kinase-like"/>
    <property type="match status" value="1"/>
</dbReference>
<comment type="similarity">
    <text evidence="6">Belongs to the NAD kinase family.</text>
</comment>
<dbReference type="Pfam" id="PF01513">
    <property type="entry name" value="NAD_kinase"/>
    <property type="match status" value="1"/>
</dbReference>
<dbReference type="Proteomes" id="UP000002484">
    <property type="component" value="Chromosome"/>
</dbReference>
<keyword evidence="6" id="KW-0963">Cytoplasm</keyword>
<feature type="active site" description="Proton acceptor" evidence="6">
    <location>
        <position position="79"/>
    </location>
</feature>
<dbReference type="Gene3D" id="2.60.200.30">
    <property type="entry name" value="Probable inorganic polyphosphate/atp-NAD kinase, domain 2"/>
    <property type="match status" value="1"/>
</dbReference>
<dbReference type="InterPro" id="IPR002504">
    <property type="entry name" value="NADK"/>
</dbReference>
<evidence type="ECO:0000256" key="4">
    <source>
        <dbReference type="ARBA" id="ARBA00023027"/>
    </source>
</evidence>
<dbReference type="HOGENOM" id="CLU_008831_0_0_11"/>
<evidence type="ECO:0000256" key="2">
    <source>
        <dbReference type="ARBA" id="ARBA00022777"/>
    </source>
</evidence>
<evidence type="ECO:0000313" key="8">
    <source>
        <dbReference type="EMBL" id="ADP80641.1"/>
    </source>
</evidence>
<sequence>MTRPVSLPSPTPPRTVGIVLHPRRDSADAVGAILDWAAGRGVQVLGVDEEISRLRCAALPVSAPELGARSDLVVSLGGDGTMLRAMRLADGGPAPVLGVNLGRLGFLPEVDVPDLPAALRAIDQRRYTAEPRLAVDAELCGRTVSAFNDVAVVRVPGHGGSAAVCLRVDGRPFVSYAADAVVVATPTGSTAYSFSAGGPIVSPSVEALLVTPAAPHSAFNRGLVLSVRDDLALEVLPASGRLAVEVDGHVCGYVEPGASISLRSRPAAAHVVRLGRMTFYERAQRKLRLMGSAEVEAAPSSAPAGQPGELTGRSVVSGGAEAAPPSAPVGQPAELPGRSVRPGGVDALGARDHRV</sequence>
<dbReference type="STRING" id="298654.FraEuI1c_2608"/>
<dbReference type="PANTHER" id="PTHR20275">
    <property type="entry name" value="NAD KINASE"/>
    <property type="match status" value="1"/>
</dbReference>
<feature type="binding site" evidence="6">
    <location>
        <position position="214"/>
    </location>
    <ligand>
        <name>NAD(+)</name>
        <dbReference type="ChEBI" id="CHEBI:57540"/>
    </ligand>
</feature>
<dbReference type="GO" id="GO:0005524">
    <property type="term" value="F:ATP binding"/>
    <property type="evidence" value="ECO:0007669"/>
    <property type="project" value="UniProtKB-KW"/>
</dbReference>
<feature type="binding site" evidence="6">
    <location>
        <position position="179"/>
    </location>
    <ligand>
        <name>NAD(+)</name>
        <dbReference type="ChEBI" id="CHEBI:57540"/>
    </ligand>
</feature>
<dbReference type="InterPro" id="IPR017438">
    <property type="entry name" value="ATP-NAD_kinase_N"/>
</dbReference>
<dbReference type="GO" id="GO:0019674">
    <property type="term" value="P:NAD+ metabolic process"/>
    <property type="evidence" value="ECO:0007669"/>
    <property type="project" value="InterPro"/>
</dbReference>
<feature type="binding site" evidence="6">
    <location>
        <begin position="148"/>
        <end position="149"/>
    </location>
    <ligand>
        <name>NAD(+)</name>
        <dbReference type="ChEBI" id="CHEBI:57540"/>
    </ligand>
</feature>
<dbReference type="EMBL" id="CP002299">
    <property type="protein sequence ID" value="ADP80641.1"/>
    <property type="molecule type" value="Genomic_DNA"/>
</dbReference>
<keyword evidence="9" id="KW-1185">Reference proteome</keyword>
<dbReference type="AlphaFoldDB" id="E3J408"/>
<comment type="function">
    <text evidence="6">Involved in the regulation of the intracellular balance of NAD and NADP, and is a key enzyme in the biosynthesis of NADP. Catalyzes specifically the phosphorylation on 2'-hydroxyl of the adenosine moiety of NAD to yield NADP.</text>
</comment>
<evidence type="ECO:0000256" key="5">
    <source>
        <dbReference type="ARBA" id="ARBA00047925"/>
    </source>
</evidence>
<accession>E3J408</accession>
<comment type="subcellular location">
    <subcellularLocation>
        <location evidence="6">Cytoplasm</location>
    </subcellularLocation>
</comment>
<dbReference type="InParanoid" id="E3J408"/>
<gene>
    <name evidence="6" type="primary">nadK</name>
    <name evidence="8" type="ordered locus">FraEuI1c_2608</name>
</gene>
<feature type="region of interest" description="Disordered" evidence="7">
    <location>
        <begin position="294"/>
        <end position="355"/>
    </location>
</feature>
<reference evidence="8 9" key="1">
    <citation type="submission" date="2010-10" db="EMBL/GenBank/DDBJ databases">
        <title>Complete sequence of Frankia sp. EuI1c.</title>
        <authorList>
            <consortium name="US DOE Joint Genome Institute"/>
            <person name="Lucas S."/>
            <person name="Copeland A."/>
            <person name="Lapidus A."/>
            <person name="Cheng J.-F."/>
            <person name="Bruce D."/>
            <person name="Goodwin L."/>
            <person name="Pitluck S."/>
            <person name="Chertkov O."/>
            <person name="Detter J.C."/>
            <person name="Han C."/>
            <person name="Tapia R."/>
            <person name="Land M."/>
            <person name="Hauser L."/>
            <person name="Jeffries C."/>
            <person name="Kyrpides N."/>
            <person name="Ivanova N."/>
            <person name="Mikhailova N."/>
            <person name="Beauchemin N."/>
            <person name="Sen A."/>
            <person name="Sur S.A."/>
            <person name="Gtari M."/>
            <person name="Wall L."/>
            <person name="Tisa L."/>
            <person name="Woyke T."/>
        </authorList>
    </citation>
    <scope>NUCLEOTIDE SEQUENCE [LARGE SCALE GENOMIC DNA]</scope>
    <source>
        <strain evidence="9">DSM 45817 / CECT 9037 / EuI1c</strain>
    </source>
</reference>
<feature type="compositionally biased region" description="Low complexity" evidence="7">
    <location>
        <begin position="316"/>
        <end position="330"/>
    </location>
</feature>
<keyword evidence="6" id="KW-0067">ATP-binding</keyword>
<dbReference type="HAMAP" id="MF_00361">
    <property type="entry name" value="NAD_kinase"/>
    <property type="match status" value="1"/>
</dbReference>
<keyword evidence="4 6" id="KW-0520">NAD</keyword>
<evidence type="ECO:0000313" key="9">
    <source>
        <dbReference type="Proteomes" id="UP000002484"/>
    </source>
</evidence>
<feature type="binding site" evidence="6">
    <location>
        <begin position="79"/>
        <end position="80"/>
    </location>
    <ligand>
        <name>NAD(+)</name>
        <dbReference type="ChEBI" id="CHEBI:57540"/>
    </ligand>
</feature>
<name>E3J408_PSEI1</name>
<keyword evidence="6" id="KW-0547">Nucleotide-binding</keyword>
<dbReference type="EC" id="2.7.1.23" evidence="6"/>
<dbReference type="InterPro" id="IPR016064">
    <property type="entry name" value="NAD/diacylglycerol_kinase_sf"/>
</dbReference>
<keyword evidence="3 6" id="KW-0521">NADP</keyword>
<comment type="catalytic activity">
    <reaction evidence="5 6">
        <text>NAD(+) + ATP = ADP + NADP(+) + H(+)</text>
        <dbReference type="Rhea" id="RHEA:18629"/>
        <dbReference type="ChEBI" id="CHEBI:15378"/>
        <dbReference type="ChEBI" id="CHEBI:30616"/>
        <dbReference type="ChEBI" id="CHEBI:57540"/>
        <dbReference type="ChEBI" id="CHEBI:58349"/>
        <dbReference type="ChEBI" id="CHEBI:456216"/>
        <dbReference type="EC" id="2.7.1.23"/>
    </reaction>
</comment>
<dbReference type="GO" id="GO:0003951">
    <property type="term" value="F:NAD+ kinase activity"/>
    <property type="evidence" value="ECO:0007669"/>
    <property type="project" value="UniProtKB-UniRule"/>
</dbReference>
<evidence type="ECO:0000256" key="6">
    <source>
        <dbReference type="HAMAP-Rule" id="MF_00361"/>
    </source>
</evidence>
<proteinExistence type="inferred from homology"/>
<keyword evidence="2 6" id="KW-0418">Kinase</keyword>
<evidence type="ECO:0000256" key="1">
    <source>
        <dbReference type="ARBA" id="ARBA00022679"/>
    </source>
</evidence>
<feature type="binding site" evidence="6">
    <location>
        <position position="84"/>
    </location>
    <ligand>
        <name>NAD(+)</name>
        <dbReference type="ChEBI" id="CHEBI:57540"/>
    </ligand>
</feature>
<dbReference type="GO" id="GO:0046872">
    <property type="term" value="F:metal ion binding"/>
    <property type="evidence" value="ECO:0007669"/>
    <property type="project" value="UniProtKB-UniRule"/>
</dbReference>
<dbReference type="InterPro" id="IPR017437">
    <property type="entry name" value="ATP-NAD_kinase_PpnK-typ_C"/>
</dbReference>